<reference evidence="2 3" key="1">
    <citation type="submission" date="2016-08" db="EMBL/GenBank/DDBJ databases">
        <title>Hymenobacter coccineus sp. nov., Hymenobacter lapidarius sp. nov. and Hymenobacter glacialis sp. nov., isolated from Antarctic soil.</title>
        <authorList>
            <person name="Sedlacek I."/>
            <person name="Kralova S."/>
            <person name="Kyrova K."/>
            <person name="Maslanova I."/>
            <person name="Stankova E."/>
            <person name="Vrbovska V."/>
            <person name="Nemec M."/>
            <person name="Bartak M."/>
            <person name="Svec P."/>
            <person name="Busse H.-J."/>
            <person name="Pantucek R."/>
        </authorList>
    </citation>
    <scope>NUCLEOTIDE SEQUENCE [LARGE SCALE GENOMIC DNA]</scope>
    <source>
        <strain evidence="2 3">CCM 8643</strain>
    </source>
</reference>
<protein>
    <submittedName>
        <fullName evidence="2">Uncharacterized protein</fullName>
    </submittedName>
</protein>
<evidence type="ECO:0000313" key="3">
    <source>
        <dbReference type="Proteomes" id="UP000176294"/>
    </source>
</evidence>
<evidence type="ECO:0000256" key="1">
    <source>
        <dbReference type="SAM" id="MobiDB-lite"/>
    </source>
</evidence>
<dbReference type="AlphaFoldDB" id="A0A1G1SZR5"/>
<accession>A0A1G1SZR5</accession>
<organism evidence="2 3">
    <name type="scientific">Hymenobacter lapidarius</name>
    <dbReference type="NCBI Taxonomy" id="1908237"/>
    <lineage>
        <taxon>Bacteria</taxon>
        <taxon>Pseudomonadati</taxon>
        <taxon>Bacteroidota</taxon>
        <taxon>Cytophagia</taxon>
        <taxon>Cytophagales</taxon>
        <taxon>Hymenobacteraceae</taxon>
        <taxon>Hymenobacter</taxon>
    </lineage>
</organism>
<dbReference type="EMBL" id="MDZB01000123">
    <property type="protein sequence ID" value="OGX84114.1"/>
    <property type="molecule type" value="Genomic_DNA"/>
</dbReference>
<dbReference type="Proteomes" id="UP000176294">
    <property type="component" value="Unassembled WGS sequence"/>
</dbReference>
<dbReference type="STRING" id="1908237.BEN47_16690"/>
<comment type="caution">
    <text evidence="2">The sequence shown here is derived from an EMBL/GenBank/DDBJ whole genome shotgun (WGS) entry which is preliminary data.</text>
</comment>
<name>A0A1G1SZR5_9BACT</name>
<evidence type="ECO:0000313" key="2">
    <source>
        <dbReference type="EMBL" id="OGX84114.1"/>
    </source>
</evidence>
<sequence>MTAAEYQAYIGKKPATAPKAAQATTGPPATPKPATAPPIGRNTAPIAPAPVPLRWEVARGLFAEQHPGAFRLVVVGSEAELPQVLEKLRELLK</sequence>
<proteinExistence type="predicted"/>
<keyword evidence="3" id="KW-1185">Reference proteome</keyword>
<feature type="region of interest" description="Disordered" evidence="1">
    <location>
        <begin position="14"/>
        <end position="47"/>
    </location>
</feature>
<feature type="compositionally biased region" description="Low complexity" evidence="1">
    <location>
        <begin position="14"/>
        <end position="27"/>
    </location>
</feature>
<dbReference type="RefSeq" id="WP_070729017.1">
    <property type="nucleotide sequence ID" value="NZ_MDZB01000123.1"/>
</dbReference>
<gene>
    <name evidence="2" type="ORF">BEN47_16690</name>
</gene>